<evidence type="ECO:0000259" key="4">
    <source>
        <dbReference type="SMART" id="SM00306"/>
    </source>
</evidence>
<keyword evidence="6" id="KW-1185">Reference proteome</keyword>
<evidence type="ECO:0000256" key="1">
    <source>
        <dbReference type="ARBA" id="ARBA00022737"/>
    </source>
</evidence>
<reference evidence="5" key="1">
    <citation type="submission" date="2022-12" db="EMBL/GenBank/DDBJ databases">
        <title>New Phytohabitans aurantiacus sp. RD004123 nov., an actinomycete isolated from soil.</title>
        <authorList>
            <person name="Triningsih D.W."/>
            <person name="Harunari E."/>
            <person name="Igarashi Y."/>
        </authorList>
    </citation>
    <scope>NUCLEOTIDE SEQUENCE</scope>
    <source>
        <strain evidence="5">RD004123</strain>
    </source>
</reference>
<dbReference type="Proteomes" id="UP001144280">
    <property type="component" value="Unassembled WGS sequence"/>
</dbReference>
<dbReference type="InterPro" id="IPR050708">
    <property type="entry name" value="T6SS_VgrG/RHS"/>
</dbReference>
<proteinExistence type="predicted"/>
<feature type="domain" description="Hint" evidence="4">
    <location>
        <begin position="2020"/>
        <end position="2121"/>
    </location>
</feature>
<dbReference type="InterPro" id="IPR003587">
    <property type="entry name" value="Hint_dom_N"/>
</dbReference>
<dbReference type="InterPro" id="IPR036844">
    <property type="entry name" value="Hint_dom_sf"/>
</dbReference>
<protein>
    <submittedName>
        <fullName evidence="5">Type IV secretion protein Rhs</fullName>
    </submittedName>
</protein>
<dbReference type="SUPFAM" id="SSF51294">
    <property type="entry name" value="Hedgehog/intein (Hint) domain"/>
    <property type="match status" value="1"/>
</dbReference>
<comment type="caution">
    <text evidence="5">The sequence shown here is derived from an EMBL/GenBank/DDBJ whole genome shotgun (WGS) entry which is preliminary data.</text>
</comment>
<gene>
    <name evidence="5" type="ORF">Pa4123_52160</name>
</gene>
<dbReference type="Pfam" id="PF25023">
    <property type="entry name" value="TEN_YD-shell"/>
    <property type="match status" value="1"/>
</dbReference>
<feature type="region of interest" description="Disordered" evidence="2">
    <location>
        <begin position="1980"/>
        <end position="2031"/>
    </location>
</feature>
<dbReference type="Pfam" id="PF05593">
    <property type="entry name" value="RHS_repeat"/>
    <property type="match status" value="1"/>
</dbReference>
<dbReference type="PANTHER" id="PTHR32305">
    <property type="match status" value="1"/>
</dbReference>
<dbReference type="EMBL" id="BSDI01000029">
    <property type="protein sequence ID" value="GLH99940.1"/>
    <property type="molecule type" value="Genomic_DNA"/>
</dbReference>
<accession>A0ABQ5QZK3</accession>
<keyword evidence="1" id="KW-0677">Repeat</keyword>
<dbReference type="CDD" id="cd00081">
    <property type="entry name" value="Hint"/>
    <property type="match status" value="1"/>
</dbReference>
<dbReference type="InterPro" id="IPR006530">
    <property type="entry name" value="YD"/>
</dbReference>
<keyword evidence="3" id="KW-0732">Signal</keyword>
<dbReference type="NCBIfam" id="TIGR01643">
    <property type="entry name" value="YD_repeat_2x"/>
    <property type="match status" value="2"/>
</dbReference>
<dbReference type="Gene3D" id="2.180.10.10">
    <property type="entry name" value="RHS repeat-associated core"/>
    <property type="match status" value="2"/>
</dbReference>
<evidence type="ECO:0000256" key="3">
    <source>
        <dbReference type="SAM" id="SignalP"/>
    </source>
</evidence>
<organism evidence="5 6">
    <name type="scientific">Phytohabitans aurantiacus</name>
    <dbReference type="NCBI Taxonomy" id="3016789"/>
    <lineage>
        <taxon>Bacteria</taxon>
        <taxon>Bacillati</taxon>
        <taxon>Actinomycetota</taxon>
        <taxon>Actinomycetes</taxon>
        <taxon>Micromonosporales</taxon>
        <taxon>Micromonosporaceae</taxon>
    </lineage>
</organism>
<dbReference type="SMART" id="SM00306">
    <property type="entry name" value="HintN"/>
    <property type="match status" value="1"/>
</dbReference>
<feature type="region of interest" description="Disordered" evidence="2">
    <location>
        <begin position="34"/>
        <end position="68"/>
    </location>
</feature>
<name>A0ABQ5QZK3_9ACTN</name>
<feature type="signal peptide" evidence="3">
    <location>
        <begin position="1"/>
        <end position="23"/>
    </location>
</feature>
<dbReference type="NCBIfam" id="TIGR03696">
    <property type="entry name" value="Rhs_assc_core"/>
    <property type="match status" value="1"/>
</dbReference>
<evidence type="ECO:0000256" key="2">
    <source>
        <dbReference type="SAM" id="MobiDB-lite"/>
    </source>
</evidence>
<evidence type="ECO:0000313" key="6">
    <source>
        <dbReference type="Proteomes" id="UP001144280"/>
    </source>
</evidence>
<dbReference type="CDD" id="cd20745">
    <property type="entry name" value="FIX_RhsA_AHH_HNH-like"/>
    <property type="match status" value="1"/>
</dbReference>
<sequence>MAFVVVAVLVGGLVPQVAATAQAAPPLALESQRYKSVGGTRATGTRSGPDPAEAAASKVRPAPAWPTPGMADVTVPASVVGGSTSDTVRAGSLPVRVGPAVGAGQARVAGAAPKAARVQVLSQAQARAAGVAGLLLRVGRTDEAAAAGPLNVQVDYSSFRYAYGADWASRLRLLRLPECGLTGKGGPGCVPVELVSRNDTRSATVSADVLAVPVTASSSGTLVALAAGPSGGAGDYAASSLAPSSTWGHGGGTGGFSWSYPMRVPPGVGGPAPSVGLSYASQSVDGRHAATNNQPGQIGEGFAYEPGFIERRYKACAEDMGGNANNTTKTGDLCWATDNAILSLGGSSIELLQDGSGRWHPRREDGSKIERLNHTFDNGDNDGEYWKVTTADGTQYWFGRHRLPGWSAGRPTTDSVLSVPVFGNNPNEPCHASTFAASRCGGKNQARRWNLDYVQDVHGNTMSLWWARETNHYALNIDTTTPVGYHRGSHLTRIDYGSDNRDDNEYAAASPYVENTPGRVEFSYGNRCLSTSNCATKNETTWPDTPWDQECTASTNPCLNAAPTFWSANRLSVVTTKVWKAATSSYQNVDSWTLRHSFPDPGDGTRAGLWLEGITHRGLNGSTVTLPEVTFGGIQMSNRVDAAGSDWALAMNWWRVNKIVTEMAGEIHVSYSGRECVAGSNLPAAVDNNRMRCFPVRWTPPAYTDPLTDYFHKYVVTQVQQIDHTGGAHRLLTRYEYKNPSNLPLWHYDDDDGLVPEDRKSWGQWRGYPSVVTKVGEGAEETKTETLYFRGMHGDKLDGGGTRTVTVQGLEGAAVTDHEHFAGMPREQITWLGSSVLSAAVSDPWRSDPPTATRSGTPAVEARYARTQTVQTRTALDGGAWRRATTKTTYDSYGMATKVDDLGDDATAVDDRCTATEYVRNTAGSNWLLTPVKRVHGWADDCNTAPTAGAQVTGDTLFTLDNLAYGATPSKGSITTIQTVKDWNGGNRLYQTVGTSKYDVYGRVTETTDIAGEKTTTTYTPATGGPVTQAVTTNPLAWTQTVELDPAWGVPVKTTDPNLRVTEIAYDAIGRTTGVWLPGRAKATFPNDPSTGYAYTPYVQVGSTTTPWAITTRTLNALGGYHTSYELIDALGRPRQTQQPAYGGGRIITDSFYDSAGRVYKSNAAYYNSGTAETVLYLGYDADMPSQSRTLFDAAGRPTHSILLASPAGIQIEKWRTSTTYHGDHTTITPPAGGIATTVWADARGNTTKLWQHHGPTPTGGYDETRYTYHPAGQLATVIDPSGNTWSYEYDIQGRQKVVSDPDAGTATMTYNNYGELETISDSRPNVVDLAYTYDRLGRPTSVREGSITGPIRAEWVYDTPAKGLLKSASRWISGNEYKTETVTVDAQYRPTQTRTTIPGVEGNLAGTYTFRATYRADGSPNTITLPAAGGLSAETLTYGYDSAHAVPERLATNYAGASHYVVEAVYTNLFEANLTTRATALTGAPSVQTGQYYDEGTGRIKRRPIIKNNYVSNASYEYDPAGNITKIDDNAVTPETQCFTYDHQRRLTQAWTPATADCNATPTATGLGGPAPYWHSWDFGTATDPDGRIGSQLSYTEHATPTGDVTTTYTYDGNGANQPHTLTSYSRQDNNGTTTGTYTYDTAGNTLTRPGPNGQQTLTWDPEGHLTTLNDTAGTNAYVYDADGNRLISKDPTGATLHLPGMELRLANSAGQVTATRYYTFNGETIAQRTPTALTWLAADHQGTNQVAITADTNQTVTWRRQTPYGKPRGTATTWPNKLGFVGGYQDPTGLTHLGAREYDPTTGRFISVDPILNPGNPQHLHPYTYAGNNPTTGSDPSGLIQPEYNDPEMNPCAYEAWGYGCKNSLEKKRPKEAPAVNSKNVHEGLDYCGLIPVVGVVCDAANGIYYLSEKDYTGAAVSAVSFIPGVDLACKFKNFCRGLAEAGVSRVKSLVGKSVKSDNAGSVAASTDDIAEIAREKAERRATGNTTKQTAPKPTTPPAPTKKGGGGPGPNPGKSACKHSFDPDTPVLMADGTNKPIKDVAEGDKVRAHNPETRTTTNERVTDLHINADTELTDLTIRTETGQLTTLETTQHHPFWSETRQAWIDAAELRPHEVLRTAHGQASVDAVHNYRGAQTMRDLTVKTVHTYYVVVGETPVLVHNCSPELKAYADSLDQRSLTIDVVSRLTTMDNPTGYFSHNMNRGIEDVDYDAYTAIQNAGGHHLGCAEIGCISDAFEAGDPMTNAVIESVHFAPGTPYHLTPVAPCPAACESLLPRLGIRTSLGS</sequence>
<feature type="chain" id="PRO_5047285873" evidence="3">
    <location>
        <begin position="24"/>
        <end position="2285"/>
    </location>
</feature>
<dbReference type="InterPro" id="IPR031325">
    <property type="entry name" value="RHS_repeat"/>
</dbReference>
<evidence type="ECO:0000313" key="5">
    <source>
        <dbReference type="EMBL" id="GLH99940.1"/>
    </source>
</evidence>
<dbReference type="InterPro" id="IPR022385">
    <property type="entry name" value="Rhs_assc_core"/>
</dbReference>
<dbReference type="Gene3D" id="2.170.16.10">
    <property type="entry name" value="Hedgehog/Intein (Hint) domain"/>
    <property type="match status" value="1"/>
</dbReference>
<dbReference type="InterPro" id="IPR056823">
    <property type="entry name" value="TEN-like_YD-shell"/>
</dbReference>
<dbReference type="Pfam" id="PF07591">
    <property type="entry name" value="PT-HINT"/>
    <property type="match status" value="1"/>
</dbReference>
<dbReference type="PANTHER" id="PTHR32305:SF17">
    <property type="entry name" value="TRNA NUCLEASE WAPA"/>
    <property type="match status" value="1"/>
</dbReference>